<evidence type="ECO:0000256" key="2">
    <source>
        <dbReference type="ARBA" id="ARBA00022729"/>
    </source>
</evidence>
<keyword evidence="3" id="KW-1133">Transmembrane helix</keyword>
<feature type="domain" description="Leucine-binding protein" evidence="4">
    <location>
        <begin position="91"/>
        <end position="450"/>
    </location>
</feature>
<dbReference type="InterPro" id="IPR028082">
    <property type="entry name" value="Peripla_BP_I"/>
</dbReference>
<dbReference type="InterPro" id="IPR028081">
    <property type="entry name" value="Leu-bd"/>
</dbReference>
<evidence type="ECO:0000256" key="3">
    <source>
        <dbReference type="SAM" id="Phobius"/>
    </source>
</evidence>
<name>A0A538S6T5_UNCEI</name>
<keyword evidence="3" id="KW-0812">Transmembrane</keyword>
<dbReference type="Proteomes" id="UP000316292">
    <property type="component" value="Unassembled WGS sequence"/>
</dbReference>
<dbReference type="Pfam" id="PF13458">
    <property type="entry name" value="Peripla_BP_6"/>
    <property type="match status" value="1"/>
</dbReference>
<feature type="transmembrane region" description="Helical" evidence="3">
    <location>
        <begin position="21"/>
        <end position="43"/>
    </location>
</feature>
<sequence length="472" mass="49506">MSQTSEPEPAPPASKAGRTKLIAIVVAIVVILVALAAAAIYYFRLGGPCATPASLSDGPATVANPAWTAAPVIQSPEPTDKAIGSPTQAGTITVGFTISLTGRYTVEGTNSLRGLNATESWINTHGGITVGGQTYDVRLKYYNDQSDSGNVNQLYTTLIQQDGAQFLLAPYSSALTTAAAPIADGQDRVMMSHGGAADTIWTSTNRVNLVEVLSPASSYLKGSVDWIKANHSTDRIAVIHESDSFSTLAAQSAITYARSLGLTVVYNASYPTGTTDLSTQLNAAKLACADALIGGGHFNDGLLIMNQLKTTWTPKFVSLLVAVTEPSFQAQLQATANKVLGPSQWESGVTYSPALAQTTGIDWFGPTPAEFTQLYGTLNAGASPSYHSAEAGAALLVLADAIRRANSLNTAAVRAALGTMHIMTFFGEFQIDSRGLQVAHSMVVVQWQAGALKIVQPQDVAESPVQYPYTGS</sequence>
<dbReference type="SUPFAM" id="SSF53822">
    <property type="entry name" value="Periplasmic binding protein-like I"/>
    <property type="match status" value="1"/>
</dbReference>
<evidence type="ECO:0000313" key="6">
    <source>
        <dbReference type="Proteomes" id="UP000316292"/>
    </source>
</evidence>
<evidence type="ECO:0000256" key="1">
    <source>
        <dbReference type="ARBA" id="ARBA00010062"/>
    </source>
</evidence>
<dbReference type="Gene3D" id="3.40.50.2300">
    <property type="match status" value="2"/>
</dbReference>
<reference evidence="5 6" key="1">
    <citation type="journal article" date="2019" name="Nat. Microbiol.">
        <title>Mediterranean grassland soil C-N compound turnover is dependent on rainfall and depth, and is mediated by genomically divergent microorganisms.</title>
        <authorList>
            <person name="Diamond S."/>
            <person name="Andeer P.F."/>
            <person name="Li Z."/>
            <person name="Crits-Christoph A."/>
            <person name="Burstein D."/>
            <person name="Anantharaman K."/>
            <person name="Lane K.R."/>
            <person name="Thomas B.C."/>
            <person name="Pan C."/>
            <person name="Northen T.R."/>
            <person name="Banfield J.F."/>
        </authorList>
    </citation>
    <scope>NUCLEOTIDE SEQUENCE [LARGE SCALE GENOMIC DNA]</scope>
    <source>
        <strain evidence="5">WS_1</strain>
    </source>
</reference>
<dbReference type="InterPro" id="IPR051010">
    <property type="entry name" value="BCAA_transport"/>
</dbReference>
<accession>A0A538S6T5</accession>
<gene>
    <name evidence="5" type="ORF">E6K71_10995</name>
</gene>
<dbReference type="PANTHER" id="PTHR30483">
    <property type="entry name" value="LEUCINE-SPECIFIC-BINDING PROTEIN"/>
    <property type="match status" value="1"/>
</dbReference>
<keyword evidence="2" id="KW-0732">Signal</keyword>
<comment type="caution">
    <text evidence="5">The sequence shown here is derived from an EMBL/GenBank/DDBJ whole genome shotgun (WGS) entry which is preliminary data.</text>
</comment>
<dbReference type="PANTHER" id="PTHR30483:SF37">
    <property type="entry name" value="ABC TRANSPORTER SUBSTRATE-BINDING PROTEIN"/>
    <property type="match status" value="1"/>
</dbReference>
<evidence type="ECO:0000313" key="5">
    <source>
        <dbReference type="EMBL" id="TMQ47061.1"/>
    </source>
</evidence>
<dbReference type="CDD" id="cd06338">
    <property type="entry name" value="PBP1_ABC_ligand_binding-like"/>
    <property type="match status" value="1"/>
</dbReference>
<dbReference type="EMBL" id="VBOR01000129">
    <property type="protein sequence ID" value="TMQ47061.1"/>
    <property type="molecule type" value="Genomic_DNA"/>
</dbReference>
<evidence type="ECO:0000259" key="4">
    <source>
        <dbReference type="Pfam" id="PF13458"/>
    </source>
</evidence>
<proteinExistence type="inferred from homology"/>
<protein>
    <submittedName>
        <fullName evidence="5">Branched-chain amino acid ABC transporter substrate-binding protein</fullName>
    </submittedName>
</protein>
<keyword evidence="3" id="KW-0472">Membrane</keyword>
<dbReference type="AlphaFoldDB" id="A0A538S6T5"/>
<comment type="similarity">
    <text evidence="1">Belongs to the leucine-binding protein family.</text>
</comment>
<organism evidence="5 6">
    <name type="scientific">Eiseniibacteriota bacterium</name>
    <dbReference type="NCBI Taxonomy" id="2212470"/>
    <lineage>
        <taxon>Bacteria</taxon>
        <taxon>Candidatus Eiseniibacteriota</taxon>
    </lineage>
</organism>